<dbReference type="Pfam" id="PF00126">
    <property type="entry name" value="HTH_1"/>
    <property type="match status" value="1"/>
</dbReference>
<accession>A0A380TTN4</accession>
<organism evidence="6 7">
    <name type="scientific">Actinobacillus lignieresii</name>
    <dbReference type="NCBI Taxonomy" id="720"/>
    <lineage>
        <taxon>Bacteria</taxon>
        <taxon>Pseudomonadati</taxon>
        <taxon>Pseudomonadota</taxon>
        <taxon>Gammaproteobacteria</taxon>
        <taxon>Pasteurellales</taxon>
        <taxon>Pasteurellaceae</taxon>
        <taxon>Actinobacillus</taxon>
    </lineage>
</organism>
<dbReference type="Gene3D" id="3.40.190.290">
    <property type="match status" value="1"/>
</dbReference>
<dbReference type="InterPro" id="IPR036390">
    <property type="entry name" value="WH_DNA-bd_sf"/>
</dbReference>
<keyword evidence="3" id="KW-0238">DNA-binding</keyword>
<sequence length="298" mass="33964">MDKLNAINLFCRVIETQSFTQAAQLEQISLAMASKLIAQLEEHLNARLLHRTTRKITPTEAGLLYYQRCLPILNELKDAENSVSNITSTLQGKITISLPMDFGSRFVAPYLGQFMTTYPNIQLNIEFSDRRVDVVAEGYDLVLRIGALEDSSIVAKRIARSELVLIASPDYLAKQGTPENLEQLTEHTCLIYENHQQWQFMDGEQKMKIKPNAHVISNNGYALLQMTKAGQGIVNLPLFLVKEEISAGNLVEILPQYKQHSIDISVLYPHRRYLSPKVKVFIEFLSKLMEDRHQYLVK</sequence>
<dbReference type="PANTHER" id="PTHR30537:SF5">
    <property type="entry name" value="HTH-TYPE TRANSCRIPTIONAL ACTIVATOR TTDR-RELATED"/>
    <property type="match status" value="1"/>
</dbReference>
<proteinExistence type="inferred from homology"/>
<evidence type="ECO:0000259" key="5">
    <source>
        <dbReference type="PROSITE" id="PS50931"/>
    </source>
</evidence>
<dbReference type="GO" id="GO:0003700">
    <property type="term" value="F:DNA-binding transcription factor activity"/>
    <property type="evidence" value="ECO:0007669"/>
    <property type="project" value="InterPro"/>
</dbReference>
<dbReference type="Proteomes" id="UP000254253">
    <property type="component" value="Unassembled WGS sequence"/>
</dbReference>
<feature type="domain" description="HTH lysR-type" evidence="5">
    <location>
        <begin position="1"/>
        <end position="59"/>
    </location>
</feature>
<evidence type="ECO:0000256" key="2">
    <source>
        <dbReference type="ARBA" id="ARBA00023015"/>
    </source>
</evidence>
<evidence type="ECO:0000313" key="7">
    <source>
        <dbReference type="Proteomes" id="UP000254253"/>
    </source>
</evidence>
<dbReference type="InterPro" id="IPR058163">
    <property type="entry name" value="LysR-type_TF_proteobact-type"/>
</dbReference>
<comment type="similarity">
    <text evidence="1">Belongs to the LysR transcriptional regulatory family.</text>
</comment>
<dbReference type="InterPro" id="IPR000847">
    <property type="entry name" value="LysR_HTH_N"/>
</dbReference>
<dbReference type="FunFam" id="3.40.190.290:FF:000001">
    <property type="entry name" value="Transcriptional regulator, LysR family"/>
    <property type="match status" value="1"/>
</dbReference>
<dbReference type="Pfam" id="PF03466">
    <property type="entry name" value="LysR_substrate"/>
    <property type="match status" value="1"/>
</dbReference>
<dbReference type="CDD" id="cd08422">
    <property type="entry name" value="PBP2_CrgA_like"/>
    <property type="match status" value="1"/>
</dbReference>
<evidence type="ECO:0000313" key="6">
    <source>
        <dbReference type="EMBL" id="SUT91892.1"/>
    </source>
</evidence>
<reference evidence="6 7" key="1">
    <citation type="submission" date="2018-06" db="EMBL/GenBank/DDBJ databases">
        <authorList>
            <consortium name="Pathogen Informatics"/>
            <person name="Doyle S."/>
        </authorList>
    </citation>
    <scope>NUCLEOTIDE SEQUENCE [LARGE SCALE GENOMIC DNA]</scope>
    <source>
        <strain evidence="6 7">NCTC4191</strain>
    </source>
</reference>
<keyword evidence="4" id="KW-0804">Transcription</keyword>
<dbReference type="InterPro" id="IPR005119">
    <property type="entry name" value="LysR_subst-bd"/>
</dbReference>
<keyword evidence="2" id="KW-0805">Transcription regulation</keyword>
<dbReference type="SUPFAM" id="SSF53850">
    <property type="entry name" value="Periplasmic binding protein-like II"/>
    <property type="match status" value="1"/>
</dbReference>
<evidence type="ECO:0000256" key="4">
    <source>
        <dbReference type="ARBA" id="ARBA00023163"/>
    </source>
</evidence>
<dbReference type="SUPFAM" id="SSF46785">
    <property type="entry name" value="Winged helix' DNA-binding domain"/>
    <property type="match status" value="1"/>
</dbReference>
<dbReference type="PANTHER" id="PTHR30537">
    <property type="entry name" value="HTH-TYPE TRANSCRIPTIONAL REGULATOR"/>
    <property type="match status" value="1"/>
</dbReference>
<evidence type="ECO:0000256" key="1">
    <source>
        <dbReference type="ARBA" id="ARBA00009437"/>
    </source>
</evidence>
<evidence type="ECO:0000256" key="3">
    <source>
        <dbReference type="ARBA" id="ARBA00023125"/>
    </source>
</evidence>
<dbReference type="PROSITE" id="PS50931">
    <property type="entry name" value="HTH_LYSR"/>
    <property type="match status" value="1"/>
</dbReference>
<dbReference type="InterPro" id="IPR036388">
    <property type="entry name" value="WH-like_DNA-bd_sf"/>
</dbReference>
<dbReference type="FunFam" id="1.10.10.10:FF:000001">
    <property type="entry name" value="LysR family transcriptional regulator"/>
    <property type="match status" value="1"/>
</dbReference>
<dbReference type="EMBL" id="UFRN01000002">
    <property type="protein sequence ID" value="SUT91892.1"/>
    <property type="molecule type" value="Genomic_DNA"/>
</dbReference>
<gene>
    <name evidence="6" type="primary">dmlR_3</name>
    <name evidence="6" type="ORF">NCTC4191_00672</name>
</gene>
<protein>
    <submittedName>
        <fullName evidence="6">Putative HTH-type transcriptional regulator</fullName>
    </submittedName>
</protein>
<dbReference type="GO" id="GO:0006351">
    <property type="term" value="P:DNA-templated transcription"/>
    <property type="evidence" value="ECO:0007669"/>
    <property type="project" value="TreeGrafter"/>
</dbReference>
<dbReference type="GO" id="GO:0043565">
    <property type="term" value="F:sequence-specific DNA binding"/>
    <property type="evidence" value="ECO:0007669"/>
    <property type="project" value="TreeGrafter"/>
</dbReference>
<dbReference type="RefSeq" id="WP_115590134.1">
    <property type="nucleotide sequence ID" value="NZ_UFRN01000002.1"/>
</dbReference>
<name>A0A380TTN4_ACTLI</name>
<keyword evidence="7" id="KW-1185">Reference proteome</keyword>
<dbReference type="Gene3D" id="1.10.10.10">
    <property type="entry name" value="Winged helix-like DNA-binding domain superfamily/Winged helix DNA-binding domain"/>
    <property type="match status" value="1"/>
</dbReference>
<dbReference type="AlphaFoldDB" id="A0A380TTN4"/>